<evidence type="ECO:0000313" key="2">
    <source>
        <dbReference type="Proteomes" id="UP000249229"/>
    </source>
</evidence>
<dbReference type="Proteomes" id="UP000249229">
    <property type="component" value="Unassembled WGS sequence"/>
</dbReference>
<protein>
    <submittedName>
        <fullName evidence="1">Uncharacterized protein</fullName>
    </submittedName>
</protein>
<reference evidence="1 2" key="1">
    <citation type="submission" date="2017-08" db="EMBL/GenBank/DDBJ databases">
        <title>Infants hospitalized years apart are colonized by the same room-sourced microbial strains.</title>
        <authorList>
            <person name="Brooks B."/>
            <person name="Olm M.R."/>
            <person name="Firek B.A."/>
            <person name="Baker R."/>
            <person name="Thomas B.C."/>
            <person name="Morowitz M.J."/>
            <person name="Banfield J.F."/>
        </authorList>
    </citation>
    <scope>NUCLEOTIDE SEQUENCE [LARGE SCALE GENOMIC DNA]</scope>
    <source>
        <strain evidence="1">S2_005_001_R1_22</strain>
    </source>
</reference>
<evidence type="ECO:0000313" key="1">
    <source>
        <dbReference type="EMBL" id="PZQ58874.1"/>
    </source>
</evidence>
<sequence length="500" mass="54892">MIDLVDPVQRHIAAIVFRDTVVPDDASDMASCADASPKQVERQRRALLPGVDVPWTSGNGMLDDPVGRRVGRAAFNSAICALWTDGVWTGGSLAPHRLPDDADGIERFVREQTLLGVGSPDDASGDDLVEQLLGFSIADHACITDILRKNDWRARLFVAASMIAAACASYQAKRRKSDKTGRNKGVVALAALGIEAAVIGAARIATDIYLSDERPVATRRIAMMLAERVERFRRARATKTVAYSINMAASAAEAIHVFLTRGTMRDIPPEHDRDPRRLPSRMATRSPAMETAVKAIIEEVTAVDAHELFCLLMARRLDVALARHRWLAAPHPIFRLSYAYIGGHAAFAEFERLGIIIRTMADRQREAGGQVLTSTSIRPVLAASRETESAIRLRTAAGRYLDLGAYHRAVTTDFIRRKAHLMRTTVPRYTHHAYASGTRICNLAASAADHATHDFIRRSELDKPTERGVRAKHLVLFYGLDVENTVILAVRRSAASAARA</sequence>
<organism evidence="1 2">
    <name type="scientific">Sphingomonas taxi</name>
    <dbReference type="NCBI Taxonomy" id="1549858"/>
    <lineage>
        <taxon>Bacteria</taxon>
        <taxon>Pseudomonadati</taxon>
        <taxon>Pseudomonadota</taxon>
        <taxon>Alphaproteobacteria</taxon>
        <taxon>Sphingomonadales</taxon>
        <taxon>Sphingomonadaceae</taxon>
        <taxon>Sphingomonas</taxon>
    </lineage>
</organism>
<dbReference type="AlphaFoldDB" id="A0A2W5P108"/>
<name>A0A2W5P108_9SPHN</name>
<accession>A0A2W5P108</accession>
<proteinExistence type="predicted"/>
<gene>
    <name evidence="1" type="ORF">DI544_12745</name>
</gene>
<comment type="caution">
    <text evidence="1">The sequence shown here is derived from an EMBL/GenBank/DDBJ whole genome shotgun (WGS) entry which is preliminary data.</text>
</comment>
<dbReference type="EMBL" id="QFQI01000012">
    <property type="protein sequence ID" value="PZQ58874.1"/>
    <property type="molecule type" value="Genomic_DNA"/>
</dbReference>